<keyword evidence="6" id="KW-1185">Reference proteome</keyword>
<protein>
    <submittedName>
        <fullName evidence="5">Thioredoxin-like protein</fullName>
    </submittedName>
</protein>
<comment type="similarity">
    <text evidence="1">Belongs to the protein disulfide isomerase family.</text>
</comment>
<dbReference type="GO" id="GO:0005783">
    <property type="term" value="C:endoplasmic reticulum"/>
    <property type="evidence" value="ECO:0007669"/>
    <property type="project" value="TreeGrafter"/>
</dbReference>
<feature type="chain" id="PRO_5007294562" evidence="3">
    <location>
        <begin position="19"/>
        <end position="132"/>
    </location>
</feature>
<dbReference type="Gene3D" id="3.40.30.10">
    <property type="entry name" value="Glutaredoxin"/>
    <property type="match status" value="1"/>
</dbReference>
<dbReference type="InterPro" id="IPR051063">
    <property type="entry name" value="PDI"/>
</dbReference>
<keyword evidence="2 3" id="KW-0732">Signal</keyword>
<gene>
    <name evidence="5" type="ORF">CONCODRAFT_78598</name>
</gene>
<organism evidence="5 6">
    <name type="scientific">Conidiobolus coronatus (strain ATCC 28846 / CBS 209.66 / NRRL 28638)</name>
    <name type="common">Delacroixia coronata</name>
    <dbReference type="NCBI Taxonomy" id="796925"/>
    <lineage>
        <taxon>Eukaryota</taxon>
        <taxon>Fungi</taxon>
        <taxon>Fungi incertae sedis</taxon>
        <taxon>Zoopagomycota</taxon>
        <taxon>Entomophthoromycotina</taxon>
        <taxon>Entomophthoromycetes</taxon>
        <taxon>Entomophthorales</taxon>
        <taxon>Ancylistaceae</taxon>
        <taxon>Conidiobolus</taxon>
    </lineage>
</organism>
<evidence type="ECO:0000256" key="3">
    <source>
        <dbReference type="SAM" id="SignalP"/>
    </source>
</evidence>
<dbReference type="PANTHER" id="PTHR45672:SF3">
    <property type="entry name" value="THIOREDOXIN DOMAIN-CONTAINING PROTEIN 5"/>
    <property type="match status" value="1"/>
</dbReference>
<dbReference type="PROSITE" id="PS51352">
    <property type="entry name" value="THIOREDOXIN_2"/>
    <property type="match status" value="1"/>
</dbReference>
<dbReference type="InterPro" id="IPR013766">
    <property type="entry name" value="Thioredoxin_domain"/>
</dbReference>
<dbReference type="CDD" id="cd02961">
    <property type="entry name" value="PDI_a_family"/>
    <property type="match status" value="1"/>
</dbReference>
<evidence type="ECO:0000313" key="6">
    <source>
        <dbReference type="Proteomes" id="UP000070444"/>
    </source>
</evidence>
<evidence type="ECO:0000256" key="1">
    <source>
        <dbReference type="ARBA" id="ARBA00006347"/>
    </source>
</evidence>
<sequence length="132" mass="15298">MKFTNFLSLAALVSLTSADNIELNDKNLSTSIQNGTWFVKYFAEYCKYSKQIAPIWKNVSTELTQWSKNNDFKFASVNCSKYEELCSKNNIEGYPTLYVYKDAKLIEEYNGERDNEDLKAYVKEEAKKLKAI</sequence>
<dbReference type="GO" id="GO:0003756">
    <property type="term" value="F:protein disulfide isomerase activity"/>
    <property type="evidence" value="ECO:0007669"/>
    <property type="project" value="TreeGrafter"/>
</dbReference>
<dbReference type="InterPro" id="IPR036249">
    <property type="entry name" value="Thioredoxin-like_sf"/>
</dbReference>
<accession>A0A137P7B6</accession>
<dbReference type="OMA" id="WCRHSRN"/>
<dbReference type="EMBL" id="KQ964489">
    <property type="protein sequence ID" value="KXN70900.1"/>
    <property type="molecule type" value="Genomic_DNA"/>
</dbReference>
<name>A0A137P7B6_CONC2</name>
<dbReference type="Proteomes" id="UP000070444">
    <property type="component" value="Unassembled WGS sequence"/>
</dbReference>
<evidence type="ECO:0000259" key="4">
    <source>
        <dbReference type="PROSITE" id="PS51352"/>
    </source>
</evidence>
<feature type="signal peptide" evidence="3">
    <location>
        <begin position="1"/>
        <end position="18"/>
    </location>
</feature>
<dbReference type="OrthoDB" id="72053at2759"/>
<dbReference type="SUPFAM" id="SSF52833">
    <property type="entry name" value="Thioredoxin-like"/>
    <property type="match status" value="1"/>
</dbReference>
<dbReference type="Pfam" id="PF00085">
    <property type="entry name" value="Thioredoxin"/>
    <property type="match status" value="1"/>
</dbReference>
<proteinExistence type="inferred from homology"/>
<dbReference type="AlphaFoldDB" id="A0A137P7B6"/>
<dbReference type="PANTHER" id="PTHR45672">
    <property type="entry name" value="PROTEIN DISULFIDE-ISOMERASE C17H9.14C-RELATED"/>
    <property type="match status" value="1"/>
</dbReference>
<dbReference type="STRING" id="796925.A0A137P7B6"/>
<reference evidence="5 6" key="1">
    <citation type="journal article" date="2015" name="Genome Biol. Evol.">
        <title>Phylogenomic analyses indicate that early fungi evolved digesting cell walls of algal ancestors of land plants.</title>
        <authorList>
            <person name="Chang Y."/>
            <person name="Wang S."/>
            <person name="Sekimoto S."/>
            <person name="Aerts A.L."/>
            <person name="Choi C."/>
            <person name="Clum A."/>
            <person name="LaButti K.M."/>
            <person name="Lindquist E.A."/>
            <person name="Yee Ngan C."/>
            <person name="Ohm R.A."/>
            <person name="Salamov A.A."/>
            <person name="Grigoriev I.V."/>
            <person name="Spatafora J.W."/>
            <person name="Berbee M.L."/>
        </authorList>
    </citation>
    <scope>NUCLEOTIDE SEQUENCE [LARGE SCALE GENOMIC DNA]</scope>
    <source>
        <strain evidence="5 6">NRRL 28638</strain>
    </source>
</reference>
<feature type="domain" description="Thioredoxin" evidence="4">
    <location>
        <begin position="4"/>
        <end position="127"/>
    </location>
</feature>
<evidence type="ECO:0000256" key="2">
    <source>
        <dbReference type="ARBA" id="ARBA00022729"/>
    </source>
</evidence>
<dbReference type="GO" id="GO:0006457">
    <property type="term" value="P:protein folding"/>
    <property type="evidence" value="ECO:0007669"/>
    <property type="project" value="TreeGrafter"/>
</dbReference>
<evidence type="ECO:0000313" key="5">
    <source>
        <dbReference type="EMBL" id="KXN70900.1"/>
    </source>
</evidence>